<evidence type="ECO:0000259" key="1">
    <source>
        <dbReference type="Pfam" id="PF22607"/>
    </source>
</evidence>
<evidence type="ECO:0000313" key="3">
    <source>
        <dbReference type="Proteomes" id="UP001140562"/>
    </source>
</evidence>
<sequence>MLRNHGYNVTILEQEISPRREGYDAGIKVGPANEEFLKRHDRVKRDMIIKCDPGFMIDVNGRPKPQRGQTMLMTSWGLMVSVLRANFDGLTSTAVPVAPEPQTPDGRADFRFGTRVTDLEDIDGRVKVSFMNANSGTTEVVIADIAAVADGSNSAIRQMLLPDVKREYSGYMCWRGTVREGDIDEMWNSIYSEKATFHLMDRTYLLNYTIPTDNGNLDRDKRLHNWIWYSNHPPSSPEMTTLFTDKNGALHHGTVPRGLVRPDLWESQKKLAHALLPPGLAAIVSSSKAPFVTKVYDVTSTKASFFGGKVFLVGDAQTTLRPNVGMGTTHAANDCNELEKVIEGNATPEQWERAVRYGDKRVHSGDET</sequence>
<organism evidence="2 3">
    <name type="scientific">Didymella glomerata</name>
    <dbReference type="NCBI Taxonomy" id="749621"/>
    <lineage>
        <taxon>Eukaryota</taxon>
        <taxon>Fungi</taxon>
        <taxon>Dikarya</taxon>
        <taxon>Ascomycota</taxon>
        <taxon>Pezizomycotina</taxon>
        <taxon>Dothideomycetes</taxon>
        <taxon>Pleosporomycetidae</taxon>
        <taxon>Pleosporales</taxon>
        <taxon>Pleosporineae</taxon>
        <taxon>Didymellaceae</taxon>
        <taxon>Didymella</taxon>
    </lineage>
</organism>
<dbReference type="PANTHER" id="PTHR47469:SF2">
    <property type="entry name" value="OS06G0597600 PROTEIN"/>
    <property type="match status" value="1"/>
</dbReference>
<dbReference type="SUPFAM" id="SSF51905">
    <property type="entry name" value="FAD/NAD(P)-binding domain"/>
    <property type="match status" value="1"/>
</dbReference>
<dbReference type="InterPro" id="IPR053212">
    <property type="entry name" value="DHP_3-monooxygenase"/>
</dbReference>
<dbReference type="Pfam" id="PF22607">
    <property type="entry name" value="FAD_binding-like"/>
    <property type="match status" value="1"/>
</dbReference>
<dbReference type="Gene3D" id="3.30.9.60">
    <property type="match status" value="1"/>
</dbReference>
<keyword evidence="3" id="KW-1185">Reference proteome</keyword>
<gene>
    <name evidence="2" type="ORF">N0V87_007094</name>
</gene>
<dbReference type="OrthoDB" id="16820at2759"/>
<proteinExistence type="predicted"/>
<dbReference type="Gene3D" id="3.50.50.60">
    <property type="entry name" value="FAD/NAD(P)-binding domain"/>
    <property type="match status" value="1"/>
</dbReference>
<dbReference type="SUPFAM" id="SSF54373">
    <property type="entry name" value="FAD-linked reductases, C-terminal domain"/>
    <property type="match status" value="1"/>
</dbReference>
<protein>
    <recommendedName>
        <fullName evidence="1">2,6-dihydroxypyridine 3-monooxygenase substrate binding domain-containing protein</fullName>
    </recommendedName>
</protein>
<accession>A0A9W8WVH6</accession>
<comment type="caution">
    <text evidence="2">The sequence shown here is derived from an EMBL/GenBank/DDBJ whole genome shotgun (WGS) entry which is preliminary data.</text>
</comment>
<name>A0A9W8WVH6_9PLEO</name>
<dbReference type="Proteomes" id="UP001140562">
    <property type="component" value="Unassembled WGS sequence"/>
</dbReference>
<dbReference type="AlphaFoldDB" id="A0A9W8WVH6"/>
<dbReference type="PANTHER" id="PTHR47469">
    <property type="entry name" value="MONOOXYGENASE-LIKE"/>
    <property type="match status" value="1"/>
</dbReference>
<dbReference type="InterPro" id="IPR054707">
    <property type="entry name" value="DhpH_subs-bd"/>
</dbReference>
<dbReference type="EMBL" id="JAPEUV010000082">
    <property type="protein sequence ID" value="KAJ4334150.1"/>
    <property type="molecule type" value="Genomic_DNA"/>
</dbReference>
<feature type="domain" description="2,6-dihydroxypyridine 3-monooxygenase substrate binding" evidence="1">
    <location>
        <begin position="168"/>
        <end position="297"/>
    </location>
</feature>
<evidence type="ECO:0000313" key="2">
    <source>
        <dbReference type="EMBL" id="KAJ4334150.1"/>
    </source>
</evidence>
<reference evidence="2" key="1">
    <citation type="submission" date="2022-10" db="EMBL/GenBank/DDBJ databases">
        <title>Tapping the CABI collections for fungal endophytes: first genome assemblies for Collariella, Neodidymelliopsis, Ascochyta clinopodiicola, Didymella pomorum, Didymosphaeria variabile, Neocosmospora piperis and Neocucurbitaria cava.</title>
        <authorList>
            <person name="Hill R."/>
        </authorList>
    </citation>
    <scope>NUCLEOTIDE SEQUENCE</scope>
    <source>
        <strain evidence="2">IMI 360193</strain>
    </source>
</reference>
<dbReference type="InterPro" id="IPR036188">
    <property type="entry name" value="FAD/NAD-bd_sf"/>
</dbReference>